<evidence type="ECO:0000313" key="2">
    <source>
        <dbReference type="EMBL" id="CEL09721.1"/>
    </source>
</evidence>
<evidence type="ECO:0000313" key="3">
    <source>
        <dbReference type="Proteomes" id="UP000054771"/>
    </source>
</evidence>
<gene>
    <name evidence="2" type="ORF">ASPCAL12852</name>
</gene>
<feature type="region of interest" description="Disordered" evidence="1">
    <location>
        <begin position="147"/>
        <end position="174"/>
    </location>
</feature>
<dbReference type="OrthoDB" id="10416650at2759"/>
<dbReference type="Proteomes" id="UP000054771">
    <property type="component" value="Unassembled WGS sequence"/>
</dbReference>
<reference evidence="3" key="1">
    <citation type="journal article" date="2016" name="Genome Announc.">
        <title>Draft genome sequences of fungus Aspergillus calidoustus.</title>
        <authorList>
            <person name="Horn F."/>
            <person name="Linde J."/>
            <person name="Mattern D.J."/>
            <person name="Walther G."/>
            <person name="Guthke R."/>
            <person name="Scherlach K."/>
            <person name="Martin K."/>
            <person name="Brakhage A.A."/>
            <person name="Petzke L."/>
            <person name="Valiante V."/>
        </authorList>
    </citation>
    <scope>NUCLEOTIDE SEQUENCE [LARGE SCALE GENOMIC DNA]</scope>
    <source>
        <strain evidence="3">SF006504</strain>
    </source>
</reference>
<proteinExistence type="predicted"/>
<feature type="region of interest" description="Disordered" evidence="1">
    <location>
        <begin position="67"/>
        <end position="93"/>
    </location>
</feature>
<accession>A0A0U5CGQ5</accession>
<protein>
    <submittedName>
        <fullName evidence="2">Uncharacterized protein</fullName>
    </submittedName>
</protein>
<dbReference type="AlphaFoldDB" id="A0A0U5CGQ5"/>
<name>A0A0U5CGQ5_ASPCI</name>
<feature type="compositionally biased region" description="Basic and acidic residues" evidence="1">
    <location>
        <begin position="67"/>
        <end position="85"/>
    </location>
</feature>
<sequence length="174" mass="19021">MSTTNNTTTCAKCGRVFAPAGQGNCTLKCCPLWTGHAGALERLETSVQQSGGKVTDAATATFVAAREDNLTREVQRQSPEPKEPANGDNDAEMTTDDVDRIIAEKQRVVHNALSEITDLECKVIENDVARGRLSADEGKAMMEVLRGVNEKSKQDSRKRLEEEKNSLLEKVSKK</sequence>
<dbReference type="EMBL" id="CDMC01000015">
    <property type="protein sequence ID" value="CEL09721.1"/>
    <property type="molecule type" value="Genomic_DNA"/>
</dbReference>
<organism evidence="2 3">
    <name type="scientific">Aspergillus calidoustus</name>
    <dbReference type="NCBI Taxonomy" id="454130"/>
    <lineage>
        <taxon>Eukaryota</taxon>
        <taxon>Fungi</taxon>
        <taxon>Dikarya</taxon>
        <taxon>Ascomycota</taxon>
        <taxon>Pezizomycotina</taxon>
        <taxon>Eurotiomycetes</taxon>
        <taxon>Eurotiomycetidae</taxon>
        <taxon>Eurotiales</taxon>
        <taxon>Aspergillaceae</taxon>
        <taxon>Aspergillus</taxon>
        <taxon>Aspergillus subgen. Nidulantes</taxon>
    </lineage>
</organism>
<keyword evidence="3" id="KW-1185">Reference proteome</keyword>
<feature type="compositionally biased region" description="Basic and acidic residues" evidence="1">
    <location>
        <begin position="148"/>
        <end position="174"/>
    </location>
</feature>
<evidence type="ECO:0000256" key="1">
    <source>
        <dbReference type="SAM" id="MobiDB-lite"/>
    </source>
</evidence>